<reference evidence="7" key="1">
    <citation type="journal article" date="2015" name="BMC Genomics">
        <title>Genomic and transcriptomic analysis of the endophytic fungus Pestalotiopsis fici reveals its lifestyle and high potential for synthesis of natural products.</title>
        <authorList>
            <person name="Wang X."/>
            <person name="Zhang X."/>
            <person name="Liu L."/>
            <person name="Xiang M."/>
            <person name="Wang W."/>
            <person name="Sun X."/>
            <person name="Che Y."/>
            <person name="Guo L."/>
            <person name="Liu G."/>
            <person name="Guo L."/>
            <person name="Wang C."/>
            <person name="Yin W.B."/>
            <person name="Stadler M."/>
            <person name="Zhang X."/>
            <person name="Liu X."/>
        </authorList>
    </citation>
    <scope>NUCLEOTIDE SEQUENCE [LARGE SCALE GENOMIC DNA]</scope>
    <source>
        <strain evidence="7">W106-1 / CGMCC3.15140</strain>
    </source>
</reference>
<dbReference type="AlphaFoldDB" id="W3WQK4"/>
<comment type="similarity">
    <text evidence="1">Belongs to the SurE nucleotidase family.</text>
</comment>
<accession>W3WQK4</accession>
<evidence type="ECO:0000256" key="4">
    <source>
        <dbReference type="SAM" id="SignalP"/>
    </source>
</evidence>
<dbReference type="OMA" id="RTTACQY"/>
<evidence type="ECO:0000313" key="6">
    <source>
        <dbReference type="EMBL" id="ETS76128.1"/>
    </source>
</evidence>
<keyword evidence="3" id="KW-0378">Hydrolase</keyword>
<evidence type="ECO:0000259" key="5">
    <source>
        <dbReference type="Pfam" id="PF01975"/>
    </source>
</evidence>
<gene>
    <name evidence="6" type="ORF">PFICI_11515</name>
</gene>
<evidence type="ECO:0000256" key="3">
    <source>
        <dbReference type="ARBA" id="ARBA00022801"/>
    </source>
</evidence>
<protein>
    <recommendedName>
        <fullName evidence="5">Survival protein SurE-like phosphatase/nucleotidase domain-containing protein</fullName>
    </recommendedName>
</protein>
<dbReference type="PANTHER" id="PTHR30457:SF0">
    <property type="entry name" value="PHOSPHATASE, PUTATIVE (AFU_ORTHOLOGUE AFUA_4G01070)-RELATED"/>
    <property type="match status" value="1"/>
</dbReference>
<feature type="signal peptide" evidence="4">
    <location>
        <begin position="1"/>
        <end position="18"/>
    </location>
</feature>
<evidence type="ECO:0000256" key="1">
    <source>
        <dbReference type="ARBA" id="ARBA00011062"/>
    </source>
</evidence>
<dbReference type="GeneID" id="19276528"/>
<dbReference type="Gene3D" id="3.40.1210.10">
    <property type="entry name" value="Survival protein SurE-like phosphatase/nucleotidase"/>
    <property type="match status" value="1"/>
</dbReference>
<keyword evidence="4" id="KW-0732">Signal</keyword>
<name>W3WQK4_PESFW</name>
<dbReference type="GO" id="GO:0046872">
    <property type="term" value="F:metal ion binding"/>
    <property type="evidence" value="ECO:0007669"/>
    <property type="project" value="UniProtKB-KW"/>
</dbReference>
<dbReference type="Proteomes" id="UP000030651">
    <property type="component" value="Unassembled WGS sequence"/>
</dbReference>
<dbReference type="OrthoDB" id="4018688at2759"/>
<dbReference type="InterPro" id="IPR036523">
    <property type="entry name" value="SurE-like_sf"/>
</dbReference>
<keyword evidence="2" id="KW-0479">Metal-binding</keyword>
<dbReference type="Pfam" id="PF01975">
    <property type="entry name" value="SurE"/>
    <property type="match status" value="1"/>
</dbReference>
<sequence length="300" mass="33675">MRLITILVGALAVWSAQGLRILHTNDDGWADLSIRLFYDTIVQAGHDAILSAPAIDQSSKGSLDEEPEPRMTRCQFDTCDPCPEHLLYGTNVSDPSGRLNWVNSYPVTAARYGLDQFAPRIWQNQSADLVLVGPNNGPNVASLTEVSGTVGVAQYTARRGIPTIAFSGAAWGVMRYDKPPTYRHSLYNDMAYQFTQALLTGGKPYMPQNTFLNVNFPNWQNNDCNETSKWEWFLTRLDTDREGNMADWEYCGTDQNFLQFDTHCSITITLLEATSKKNAGVEEQRFMRNRLKNMLACPPS</sequence>
<dbReference type="GO" id="GO:0008252">
    <property type="term" value="F:nucleotidase activity"/>
    <property type="evidence" value="ECO:0007669"/>
    <property type="project" value="InterPro"/>
</dbReference>
<dbReference type="KEGG" id="pfy:PFICI_11515"/>
<organism evidence="6 7">
    <name type="scientific">Pestalotiopsis fici (strain W106-1 / CGMCC3.15140)</name>
    <dbReference type="NCBI Taxonomy" id="1229662"/>
    <lineage>
        <taxon>Eukaryota</taxon>
        <taxon>Fungi</taxon>
        <taxon>Dikarya</taxon>
        <taxon>Ascomycota</taxon>
        <taxon>Pezizomycotina</taxon>
        <taxon>Sordariomycetes</taxon>
        <taxon>Xylariomycetidae</taxon>
        <taxon>Amphisphaeriales</taxon>
        <taxon>Sporocadaceae</taxon>
        <taxon>Pestalotiopsis</taxon>
    </lineage>
</organism>
<dbReference type="EMBL" id="KI912117">
    <property type="protein sequence ID" value="ETS76128.1"/>
    <property type="molecule type" value="Genomic_DNA"/>
</dbReference>
<keyword evidence="7" id="KW-1185">Reference proteome</keyword>
<dbReference type="HOGENOM" id="CLU_045192_0_1_1"/>
<dbReference type="InterPro" id="IPR002828">
    <property type="entry name" value="SurE-like_Pase/nucleotidase"/>
</dbReference>
<dbReference type="SUPFAM" id="SSF64167">
    <property type="entry name" value="SurE-like"/>
    <property type="match status" value="1"/>
</dbReference>
<feature type="chain" id="PRO_5004833836" description="Survival protein SurE-like phosphatase/nucleotidase domain-containing protein" evidence="4">
    <location>
        <begin position="19"/>
        <end position="300"/>
    </location>
</feature>
<dbReference type="PANTHER" id="PTHR30457">
    <property type="entry name" value="5'-NUCLEOTIDASE SURE"/>
    <property type="match status" value="1"/>
</dbReference>
<dbReference type="InParanoid" id="W3WQK4"/>
<evidence type="ECO:0000313" key="7">
    <source>
        <dbReference type="Proteomes" id="UP000030651"/>
    </source>
</evidence>
<evidence type="ECO:0000256" key="2">
    <source>
        <dbReference type="ARBA" id="ARBA00022723"/>
    </source>
</evidence>
<proteinExistence type="inferred from homology"/>
<dbReference type="InterPro" id="IPR030048">
    <property type="entry name" value="SurE"/>
</dbReference>
<dbReference type="eggNOG" id="ENOG502RXS5">
    <property type="taxonomic scope" value="Eukaryota"/>
</dbReference>
<feature type="domain" description="Survival protein SurE-like phosphatase/nucleotidase" evidence="5">
    <location>
        <begin position="21"/>
        <end position="226"/>
    </location>
</feature>
<dbReference type="RefSeq" id="XP_007838287.1">
    <property type="nucleotide sequence ID" value="XM_007840096.1"/>
</dbReference>